<evidence type="ECO:0000313" key="2">
    <source>
        <dbReference type="EMBL" id="PSM40032.1"/>
    </source>
</evidence>
<dbReference type="EMBL" id="PYBJ01000021">
    <property type="protein sequence ID" value="PSM40032.1"/>
    <property type="molecule type" value="Genomic_DNA"/>
</dbReference>
<dbReference type="AlphaFoldDB" id="A0A2P8Q196"/>
<keyword evidence="1" id="KW-1133">Transmembrane helix</keyword>
<keyword evidence="3" id="KW-1185">Reference proteome</keyword>
<reference evidence="2 3" key="1">
    <citation type="submission" date="2018-03" db="EMBL/GenBank/DDBJ databases">
        <title>Streptomyces dioscori sp. nov., a novel endophytic actinobacterium isolated from bulbil of Dioscorea bulbifera L.</title>
        <authorList>
            <person name="Zhikuan W."/>
        </authorList>
    </citation>
    <scope>NUCLEOTIDE SEQUENCE [LARGE SCALE GENOMIC DNA]</scope>
    <source>
        <strain evidence="2 3">A217</strain>
    </source>
</reference>
<keyword evidence="1" id="KW-0472">Membrane</keyword>
<dbReference type="RefSeq" id="WP_107019729.1">
    <property type="nucleotide sequence ID" value="NZ_KZ679049.1"/>
</dbReference>
<gene>
    <name evidence="2" type="ORF">C6Y14_28605</name>
</gene>
<name>A0A2P8Q196_9ACTN</name>
<organism evidence="2 3">
    <name type="scientific">Streptomyces dioscori</name>
    <dbReference type="NCBI Taxonomy" id="2109333"/>
    <lineage>
        <taxon>Bacteria</taxon>
        <taxon>Bacillati</taxon>
        <taxon>Actinomycetota</taxon>
        <taxon>Actinomycetes</taxon>
        <taxon>Kitasatosporales</taxon>
        <taxon>Streptomycetaceae</taxon>
        <taxon>Streptomyces</taxon>
        <taxon>Streptomyces aurantiacus group</taxon>
    </lineage>
</organism>
<comment type="caution">
    <text evidence="2">The sequence shown here is derived from an EMBL/GenBank/DDBJ whole genome shotgun (WGS) entry which is preliminary data.</text>
</comment>
<evidence type="ECO:0000313" key="3">
    <source>
        <dbReference type="Proteomes" id="UP000240429"/>
    </source>
</evidence>
<feature type="transmembrane region" description="Helical" evidence="1">
    <location>
        <begin position="33"/>
        <end position="53"/>
    </location>
</feature>
<dbReference type="OrthoDB" id="3873226at2"/>
<proteinExistence type="predicted"/>
<dbReference type="Proteomes" id="UP000240429">
    <property type="component" value="Unassembled WGS sequence"/>
</dbReference>
<protein>
    <submittedName>
        <fullName evidence="2">Uncharacterized protein</fullName>
    </submittedName>
</protein>
<sequence>MADTASRAMIRTQGRRAYTAAFGPSRSGRRHPLVATAMVLPLATLLVVVFGGWEAVVTQASSVGVMLGR</sequence>
<accession>A0A2P8Q196</accession>
<evidence type="ECO:0000256" key="1">
    <source>
        <dbReference type="SAM" id="Phobius"/>
    </source>
</evidence>
<keyword evidence="1" id="KW-0812">Transmembrane</keyword>